<feature type="domain" description="C2H2-type" evidence="10">
    <location>
        <begin position="435"/>
        <end position="462"/>
    </location>
</feature>
<evidence type="ECO:0000256" key="7">
    <source>
        <dbReference type="ARBA" id="ARBA00023242"/>
    </source>
</evidence>
<evidence type="ECO:0000256" key="8">
    <source>
        <dbReference type="PROSITE-ProRule" id="PRU00042"/>
    </source>
</evidence>
<organism evidence="11 12">
    <name type="scientific">Orchesella dallaii</name>
    <dbReference type="NCBI Taxonomy" id="48710"/>
    <lineage>
        <taxon>Eukaryota</taxon>
        <taxon>Metazoa</taxon>
        <taxon>Ecdysozoa</taxon>
        <taxon>Arthropoda</taxon>
        <taxon>Hexapoda</taxon>
        <taxon>Collembola</taxon>
        <taxon>Entomobryomorpha</taxon>
        <taxon>Entomobryoidea</taxon>
        <taxon>Orchesellidae</taxon>
        <taxon>Orchesellinae</taxon>
        <taxon>Orchesella</taxon>
    </lineage>
</organism>
<keyword evidence="7" id="KW-0539">Nucleus</keyword>
<evidence type="ECO:0000313" key="12">
    <source>
        <dbReference type="Proteomes" id="UP001642540"/>
    </source>
</evidence>
<evidence type="ECO:0000256" key="4">
    <source>
        <dbReference type="ARBA" id="ARBA00022833"/>
    </source>
</evidence>
<evidence type="ECO:0000259" key="10">
    <source>
        <dbReference type="PROSITE" id="PS50157"/>
    </source>
</evidence>
<evidence type="ECO:0000313" key="11">
    <source>
        <dbReference type="EMBL" id="CAL8111990.1"/>
    </source>
</evidence>
<keyword evidence="4" id="KW-0862">Zinc</keyword>
<dbReference type="PROSITE" id="PS50157">
    <property type="entry name" value="ZINC_FINGER_C2H2_2"/>
    <property type="match status" value="3"/>
</dbReference>
<dbReference type="Proteomes" id="UP001642540">
    <property type="component" value="Unassembled WGS sequence"/>
</dbReference>
<keyword evidence="6" id="KW-0804">Transcription</keyword>
<dbReference type="InterPro" id="IPR013087">
    <property type="entry name" value="Znf_C2H2_type"/>
</dbReference>
<feature type="domain" description="C2H2-type" evidence="10">
    <location>
        <begin position="519"/>
        <end position="543"/>
    </location>
</feature>
<dbReference type="InterPro" id="IPR036236">
    <property type="entry name" value="Znf_C2H2_sf"/>
</dbReference>
<keyword evidence="3" id="KW-0677">Repeat</keyword>
<feature type="region of interest" description="Disordered" evidence="9">
    <location>
        <begin position="1"/>
        <end position="35"/>
    </location>
</feature>
<accession>A0ABP1QUI3</accession>
<protein>
    <recommendedName>
        <fullName evidence="10">C2H2-type domain-containing protein</fullName>
    </recommendedName>
</protein>
<name>A0ABP1QUI3_9HEXA</name>
<comment type="caution">
    <text evidence="11">The sequence shown here is derived from an EMBL/GenBank/DDBJ whole genome shotgun (WGS) entry which is preliminary data.</text>
</comment>
<dbReference type="PROSITE" id="PS00028">
    <property type="entry name" value="ZINC_FINGER_C2H2_1"/>
    <property type="match status" value="5"/>
</dbReference>
<dbReference type="EMBL" id="CAXLJM020000046">
    <property type="protein sequence ID" value="CAL8111990.1"/>
    <property type="molecule type" value="Genomic_DNA"/>
</dbReference>
<evidence type="ECO:0000256" key="3">
    <source>
        <dbReference type="ARBA" id="ARBA00022737"/>
    </source>
</evidence>
<feature type="domain" description="C2H2-type" evidence="10">
    <location>
        <begin position="491"/>
        <end position="518"/>
    </location>
</feature>
<evidence type="ECO:0000256" key="1">
    <source>
        <dbReference type="ARBA" id="ARBA00004123"/>
    </source>
</evidence>
<dbReference type="Pfam" id="PF00096">
    <property type="entry name" value="zf-C2H2"/>
    <property type="match status" value="2"/>
</dbReference>
<dbReference type="Gene3D" id="3.30.160.60">
    <property type="entry name" value="Classic Zinc Finger"/>
    <property type="match status" value="5"/>
</dbReference>
<dbReference type="PANTHER" id="PTHR24399">
    <property type="entry name" value="ZINC FINGER AND BTB DOMAIN-CONTAINING"/>
    <property type="match status" value="1"/>
</dbReference>
<feature type="compositionally biased region" description="Polar residues" evidence="9">
    <location>
        <begin position="205"/>
        <end position="218"/>
    </location>
</feature>
<dbReference type="SUPFAM" id="SSF57667">
    <property type="entry name" value="beta-beta-alpha zinc fingers"/>
    <property type="match status" value="3"/>
</dbReference>
<evidence type="ECO:0000256" key="6">
    <source>
        <dbReference type="ARBA" id="ARBA00023163"/>
    </source>
</evidence>
<dbReference type="SMART" id="SM00355">
    <property type="entry name" value="ZnF_C2H2"/>
    <property type="match status" value="6"/>
</dbReference>
<proteinExistence type="predicted"/>
<keyword evidence="12" id="KW-1185">Reference proteome</keyword>
<feature type="region of interest" description="Disordered" evidence="9">
    <location>
        <begin position="307"/>
        <end position="338"/>
    </location>
</feature>
<keyword evidence="5" id="KW-0805">Transcription regulation</keyword>
<evidence type="ECO:0000256" key="5">
    <source>
        <dbReference type="ARBA" id="ARBA00023015"/>
    </source>
</evidence>
<feature type="compositionally biased region" description="Low complexity" evidence="9">
    <location>
        <begin position="308"/>
        <end position="322"/>
    </location>
</feature>
<evidence type="ECO:0000256" key="2">
    <source>
        <dbReference type="ARBA" id="ARBA00022723"/>
    </source>
</evidence>
<dbReference type="PANTHER" id="PTHR24399:SF23">
    <property type="entry name" value="C2H2-TYPE DOMAIN-CONTAINING PROTEIN"/>
    <property type="match status" value="1"/>
</dbReference>
<evidence type="ECO:0000256" key="9">
    <source>
        <dbReference type="SAM" id="MobiDB-lite"/>
    </source>
</evidence>
<gene>
    <name evidence="11" type="ORF">ODALV1_LOCUS15447</name>
</gene>
<feature type="compositionally biased region" description="Acidic residues" evidence="9">
    <location>
        <begin position="254"/>
        <end position="265"/>
    </location>
</feature>
<comment type="subcellular location">
    <subcellularLocation>
        <location evidence="1">Nucleus</location>
    </subcellularLocation>
</comment>
<keyword evidence="2" id="KW-0479">Metal-binding</keyword>
<sequence>MYQKPHSTSMNSRLAATAPSQTTPPNLNSQGQSDQNHNKQLRCLFCLDPVKVYNPSKICRKVLRSTGLRMFEYVCSHLDIQVSDCYLTRSDSRNSDKNAKQGKLIAGYLPLCQKCWSSYYDDLYHDFVAYENIVASMAEKISKYVTKPIAVSATARGAEVDWNDEREHEMMSSILKIREKVLEKNVMGHAENSGDKTGESGAVDDSNSNDVRKTQPSKSSRDPEVVVVPQNSNAQLPTEYIKIEDSSSESEFSSGDEEDEDEEESIPFPSVQGPSSVDYTYMVKKAAPGVIHIIPTTIPKAVVNSGQASASSSSSTIRSTAAQGSAPRRRKKKPPCPPQFAIIETFDGDSQKLEQKRIRVLNKRRTPEEQLRMRICKFCNQTLPSAFALVKHEVTEHGKLKPEKCDQCDYRCLSKCILRKHMETHLDETERVKPFHCDQCVARFTKKVALEAHIRTHRGEKPYSCDICSKSFSCKESVKLCMDKHNGVMHHECPWCQKRFLRKEVLSIHIRTHTGEKPFICTTCDKRFAQRSALRMHLKVHDK</sequence>
<keyword evidence="8" id="KW-0863">Zinc-finger</keyword>
<feature type="region of interest" description="Disordered" evidence="9">
    <location>
        <begin position="190"/>
        <end position="275"/>
    </location>
</feature>
<reference evidence="11 12" key="1">
    <citation type="submission" date="2024-08" db="EMBL/GenBank/DDBJ databases">
        <authorList>
            <person name="Cucini C."/>
            <person name="Frati F."/>
        </authorList>
    </citation>
    <scope>NUCLEOTIDE SEQUENCE [LARGE SCALE GENOMIC DNA]</scope>
</reference>